<organism evidence="1 2">
    <name type="scientific">Candidatus Kurthia intestinigallinarum</name>
    <dbReference type="NCBI Taxonomy" id="1562256"/>
    <lineage>
        <taxon>Bacteria</taxon>
        <taxon>Bacillati</taxon>
        <taxon>Bacillota</taxon>
        <taxon>Bacilli</taxon>
        <taxon>Bacillales</taxon>
        <taxon>Caryophanaceae</taxon>
        <taxon>Kurthia</taxon>
    </lineage>
</organism>
<name>A0A433RRE9_9BACL</name>
<evidence type="ECO:0000313" key="2">
    <source>
        <dbReference type="Proteomes" id="UP000288623"/>
    </source>
</evidence>
<keyword evidence="2" id="KW-1185">Reference proteome</keyword>
<reference evidence="1 2" key="1">
    <citation type="submission" date="2014-11" db="EMBL/GenBank/DDBJ databases">
        <title>Genome sequence and analysis of novel Kurthia sp.</title>
        <authorList>
            <person name="Lawson J.N."/>
            <person name="Gonzalez J.E."/>
            <person name="Rinauldi L."/>
            <person name="Xuan Z."/>
            <person name="Firman A."/>
            <person name="Shaddox L."/>
            <person name="Trudeau A."/>
            <person name="Shah S."/>
            <person name="Reiman D."/>
        </authorList>
    </citation>
    <scope>NUCLEOTIDE SEQUENCE [LARGE SCALE GENOMIC DNA]</scope>
    <source>
        <strain evidence="1 2">3B1D</strain>
    </source>
</reference>
<accession>A0A433RRE9</accession>
<dbReference type="RefSeq" id="WP_126991189.1">
    <property type="nucleotide sequence ID" value="NZ_JTFC01000033.1"/>
</dbReference>
<protein>
    <submittedName>
        <fullName evidence="1">Uncharacterized protein</fullName>
    </submittedName>
</protein>
<comment type="caution">
    <text evidence="1">The sequence shown here is derived from an EMBL/GenBank/DDBJ whole genome shotgun (WGS) entry which is preliminary data.</text>
</comment>
<sequence length="133" mass="14474">MKKIILLLAVILIAAIAYSVFMPKPVAFEKDILSDVNFSKVKVSHVLTDDDKINTVSTKQSDTILTLLKMVEAKKVLRNPDVTSGTSFKLGGSGGSELVTVYKEGYLSIGSDPDTYYEIDQTTCEALITALKP</sequence>
<dbReference type="EMBL" id="JTFC01000033">
    <property type="protein sequence ID" value="RUS53763.1"/>
    <property type="molecule type" value="Genomic_DNA"/>
</dbReference>
<dbReference type="AlphaFoldDB" id="A0A433RRE9"/>
<evidence type="ECO:0000313" key="1">
    <source>
        <dbReference type="EMBL" id="RUS53763.1"/>
    </source>
</evidence>
<gene>
    <name evidence="1" type="ORF">QI30_13745</name>
</gene>
<dbReference type="OrthoDB" id="9884910at2"/>
<dbReference type="Proteomes" id="UP000288623">
    <property type="component" value="Unassembled WGS sequence"/>
</dbReference>
<proteinExistence type="predicted"/>